<keyword evidence="2" id="KW-1185">Reference proteome</keyword>
<dbReference type="EMBL" id="SRHE01000336">
    <property type="protein sequence ID" value="TWW09240.1"/>
    <property type="molecule type" value="Genomic_DNA"/>
</dbReference>
<proteinExistence type="predicted"/>
<protein>
    <submittedName>
        <fullName evidence="1">Uncharacterized protein</fullName>
    </submittedName>
</protein>
<gene>
    <name evidence="1" type="ORF">E3A20_16270</name>
</gene>
<sequence length="26" mass="2927">AINRNADSWADHHSIDQAERSMALAF</sequence>
<evidence type="ECO:0000313" key="1">
    <source>
        <dbReference type="EMBL" id="TWW09240.1"/>
    </source>
</evidence>
<reference evidence="1 2" key="1">
    <citation type="submission" date="2019-08" db="EMBL/GenBank/DDBJ databases">
        <title>100 year-old enigma solved: identification of Planctomyces bekefii, the type genus and species of the phylum Planctomycetes.</title>
        <authorList>
            <person name="Svetlana D.N."/>
            <person name="Overmann J."/>
        </authorList>
    </citation>
    <scope>NUCLEOTIDE SEQUENCE [LARGE SCALE GENOMIC DNA]</scope>
    <source>
        <strain evidence="1">Phe10_nw2017</strain>
    </source>
</reference>
<dbReference type="Proteomes" id="UP000321083">
    <property type="component" value="Unassembled WGS sequence"/>
</dbReference>
<dbReference type="AlphaFoldDB" id="A0A5C6M3B0"/>
<evidence type="ECO:0000313" key="2">
    <source>
        <dbReference type="Proteomes" id="UP000321083"/>
    </source>
</evidence>
<reference evidence="1 2" key="2">
    <citation type="submission" date="2019-08" db="EMBL/GenBank/DDBJ databases">
        <authorList>
            <person name="Henke P."/>
        </authorList>
    </citation>
    <scope>NUCLEOTIDE SEQUENCE [LARGE SCALE GENOMIC DNA]</scope>
    <source>
        <strain evidence="1">Phe10_nw2017</strain>
    </source>
</reference>
<comment type="caution">
    <text evidence="1">The sequence shown here is derived from an EMBL/GenBank/DDBJ whole genome shotgun (WGS) entry which is preliminary data.</text>
</comment>
<accession>A0A5C6M3B0</accession>
<organism evidence="1 2">
    <name type="scientific">Planctomyces bekefii</name>
    <dbReference type="NCBI Taxonomy" id="1653850"/>
    <lineage>
        <taxon>Bacteria</taxon>
        <taxon>Pseudomonadati</taxon>
        <taxon>Planctomycetota</taxon>
        <taxon>Planctomycetia</taxon>
        <taxon>Planctomycetales</taxon>
        <taxon>Planctomycetaceae</taxon>
        <taxon>Planctomyces</taxon>
    </lineage>
</organism>
<feature type="non-terminal residue" evidence="1">
    <location>
        <position position="1"/>
    </location>
</feature>
<name>A0A5C6M3B0_9PLAN</name>